<evidence type="ECO:0000313" key="3">
    <source>
        <dbReference type="EMBL" id="EFE23122.1"/>
    </source>
</evidence>
<sequence length="308" mass="33572">MRWAKPIKTGRSSSKAVLTWLADMCGADLCAYPSIAALADATELNVKTVQSSLKHLVALGLIVDTGERRGATRQVIVYRLVGVSESYEDSKHTQKRESLKAPKNGAVKKAKAPKNGNVTENGCVPDGKEPENGSVSEGKTPNFGGKDTQKRDTESIRNLNGKRATPPTPQGDVIAEQVSILIDHLNRNIATLAEKLGKPKPLGFRKGTIASKQIAARLREGFTVDDCRLVMDYLSEMWGADPEMREHLCPTTIFRASRFDERVVKATNWANAGRPSRCGNSWNRGCASPFGTSTGPHWNSPEGWESTL</sequence>
<dbReference type="HOGENOM" id="CLU_047944_0_0_6"/>
<dbReference type="InterPro" id="IPR011741">
    <property type="entry name" value="Phg_2220_C"/>
</dbReference>
<accession>D4F539</accession>
<dbReference type="Pfam" id="PF09524">
    <property type="entry name" value="Phg_2220_C"/>
    <property type="match status" value="1"/>
</dbReference>
<protein>
    <recommendedName>
        <fullName evidence="2">Phage conserved hypothetical protein C-terminal domain-containing protein</fullName>
    </recommendedName>
</protein>
<feature type="domain" description="Phage conserved hypothetical protein C-terminal" evidence="2">
    <location>
        <begin position="204"/>
        <end position="260"/>
    </location>
</feature>
<feature type="compositionally biased region" description="Basic and acidic residues" evidence="1">
    <location>
        <begin position="88"/>
        <end position="100"/>
    </location>
</feature>
<dbReference type="Proteomes" id="UP000003692">
    <property type="component" value="Unassembled WGS sequence"/>
</dbReference>
<comment type="caution">
    <text evidence="3">The sequence shown here is derived from an EMBL/GenBank/DDBJ whole genome shotgun (WGS) entry which is preliminary data.</text>
</comment>
<evidence type="ECO:0000256" key="1">
    <source>
        <dbReference type="SAM" id="MobiDB-lite"/>
    </source>
</evidence>
<organism evidence="3 4">
    <name type="scientific">Edwardsiella tarda ATCC 23685</name>
    <dbReference type="NCBI Taxonomy" id="500638"/>
    <lineage>
        <taxon>Bacteria</taxon>
        <taxon>Pseudomonadati</taxon>
        <taxon>Pseudomonadota</taxon>
        <taxon>Gammaproteobacteria</taxon>
        <taxon>Enterobacterales</taxon>
        <taxon>Hafniaceae</taxon>
        <taxon>Edwardsiella</taxon>
    </lineage>
</organism>
<proteinExistence type="predicted"/>
<reference evidence="3 4" key="1">
    <citation type="submission" date="2010-02" db="EMBL/GenBank/DDBJ databases">
        <authorList>
            <person name="Weinstock G."/>
            <person name="Sodergren E."/>
            <person name="Clifton S."/>
            <person name="Fulton L."/>
            <person name="Fulton B."/>
            <person name="Courtney L."/>
            <person name="Fronick C."/>
            <person name="Harrison M."/>
            <person name="Strong C."/>
            <person name="Farmer C."/>
            <person name="Delahaunty K."/>
            <person name="Markovic C."/>
            <person name="Hall O."/>
            <person name="Minx P."/>
            <person name="Tomlinson C."/>
            <person name="Mitreva M."/>
            <person name="Nelson J."/>
            <person name="Hou S."/>
            <person name="Wollam A."/>
            <person name="Pepin K.H."/>
            <person name="Johnson M."/>
            <person name="Bhonagiri V."/>
            <person name="Zhang X."/>
            <person name="Suruliraj S."/>
            <person name="Warren W."/>
            <person name="Chinwalla A."/>
            <person name="Mardis E.R."/>
            <person name="Wilson R.K."/>
        </authorList>
    </citation>
    <scope>NUCLEOTIDE SEQUENCE [LARGE SCALE GENOMIC DNA]</scope>
    <source>
        <strain evidence="3 4">ATCC 23685</strain>
    </source>
</reference>
<evidence type="ECO:0000259" key="2">
    <source>
        <dbReference type="Pfam" id="PF09524"/>
    </source>
</evidence>
<name>D4F539_EDWTA</name>
<evidence type="ECO:0000313" key="4">
    <source>
        <dbReference type="Proteomes" id="UP000003692"/>
    </source>
</evidence>
<dbReference type="EMBL" id="ADGK01000124">
    <property type="protein sequence ID" value="EFE23122.1"/>
    <property type="molecule type" value="Genomic_DNA"/>
</dbReference>
<feature type="region of interest" description="Disordered" evidence="1">
    <location>
        <begin position="87"/>
        <end position="171"/>
    </location>
</feature>
<gene>
    <name evidence="3" type="ORF">EDWATA_01867</name>
</gene>
<dbReference type="Pfam" id="PF13730">
    <property type="entry name" value="HTH_36"/>
    <property type="match status" value="1"/>
</dbReference>
<dbReference type="AlphaFoldDB" id="D4F539"/>